<sequence length="191" mass="21095">MVKGLVTVAGAALLMLSACTSSESESEEIQAFSPAAYEVLQEAERHTGTPYEFGGDATEAFDCSGFVQHVFEENGVDLPRVSRDQAQEGMFVTRDNLQPGDVVFYQNTWREGVSHNGIYIGNNHMIHASRSEGVTVISMDDDFWEPKYHSARRILPEGSGIALDAAEPTAFLLQRTLTRLYAEQQRSETDA</sequence>
<keyword evidence="4" id="KW-0788">Thiol protease</keyword>
<evidence type="ECO:0000256" key="4">
    <source>
        <dbReference type="ARBA" id="ARBA00022807"/>
    </source>
</evidence>
<evidence type="ECO:0000313" key="8">
    <source>
        <dbReference type="Proteomes" id="UP000243650"/>
    </source>
</evidence>
<dbReference type="AlphaFoldDB" id="A0A2P6MHR7"/>
<evidence type="ECO:0000259" key="6">
    <source>
        <dbReference type="PROSITE" id="PS51935"/>
    </source>
</evidence>
<dbReference type="OrthoDB" id="9813368at2"/>
<evidence type="ECO:0000256" key="2">
    <source>
        <dbReference type="ARBA" id="ARBA00022670"/>
    </source>
</evidence>
<dbReference type="PROSITE" id="PS51935">
    <property type="entry name" value="NLPC_P60"/>
    <property type="match status" value="1"/>
</dbReference>
<dbReference type="InterPro" id="IPR000064">
    <property type="entry name" value="NLP_P60_dom"/>
</dbReference>
<dbReference type="PANTHER" id="PTHR47053">
    <property type="entry name" value="MUREIN DD-ENDOPEPTIDASE MEPH-RELATED"/>
    <property type="match status" value="1"/>
</dbReference>
<feature type="chain" id="PRO_5039340902" evidence="5">
    <location>
        <begin position="21"/>
        <end position="191"/>
    </location>
</feature>
<dbReference type="Pfam" id="PF00877">
    <property type="entry name" value="NLPC_P60"/>
    <property type="match status" value="1"/>
</dbReference>
<dbReference type="Proteomes" id="UP000243650">
    <property type="component" value="Unassembled WGS sequence"/>
</dbReference>
<comment type="similarity">
    <text evidence="1">Belongs to the peptidase C40 family.</text>
</comment>
<dbReference type="PANTHER" id="PTHR47053:SF1">
    <property type="entry name" value="MUREIN DD-ENDOPEPTIDASE MEPH-RELATED"/>
    <property type="match status" value="1"/>
</dbReference>
<dbReference type="EMBL" id="PVNS01000006">
    <property type="protein sequence ID" value="PRO65788.1"/>
    <property type="molecule type" value="Genomic_DNA"/>
</dbReference>
<comment type="caution">
    <text evidence="7">The sequence shown here is derived from an EMBL/GenBank/DDBJ whole genome shotgun (WGS) entry which is preliminary data.</text>
</comment>
<evidence type="ECO:0000256" key="5">
    <source>
        <dbReference type="SAM" id="SignalP"/>
    </source>
</evidence>
<name>A0A2P6MHR7_ALKUR</name>
<organism evidence="7 8">
    <name type="scientific">Alkalicoccus urumqiensis</name>
    <name type="common">Bacillus urumqiensis</name>
    <dbReference type="NCBI Taxonomy" id="1548213"/>
    <lineage>
        <taxon>Bacteria</taxon>
        <taxon>Bacillati</taxon>
        <taxon>Bacillota</taxon>
        <taxon>Bacilli</taxon>
        <taxon>Bacillales</taxon>
        <taxon>Bacillaceae</taxon>
        <taxon>Alkalicoccus</taxon>
    </lineage>
</organism>
<dbReference type="InterPro" id="IPR038765">
    <property type="entry name" value="Papain-like_cys_pep_sf"/>
</dbReference>
<protein>
    <submittedName>
        <fullName evidence="7">Hydrolase</fullName>
    </submittedName>
</protein>
<keyword evidence="2" id="KW-0645">Protease</keyword>
<dbReference type="PROSITE" id="PS51257">
    <property type="entry name" value="PROKAR_LIPOPROTEIN"/>
    <property type="match status" value="1"/>
</dbReference>
<dbReference type="Gene3D" id="3.90.1720.10">
    <property type="entry name" value="endopeptidase domain like (from Nostoc punctiforme)"/>
    <property type="match status" value="1"/>
</dbReference>
<dbReference type="SUPFAM" id="SSF54001">
    <property type="entry name" value="Cysteine proteinases"/>
    <property type="match status" value="1"/>
</dbReference>
<keyword evidence="3 7" id="KW-0378">Hydrolase</keyword>
<reference evidence="7 8" key="1">
    <citation type="submission" date="2018-03" db="EMBL/GenBank/DDBJ databases">
        <title>Bacillus urumqiensis sp. nov., a moderately haloalkaliphilic bacterium isolated from a salt lake.</title>
        <authorList>
            <person name="Zhao B."/>
            <person name="Liao Z."/>
        </authorList>
    </citation>
    <scope>NUCLEOTIDE SEQUENCE [LARGE SCALE GENOMIC DNA]</scope>
    <source>
        <strain evidence="7 8">BZ-SZ-XJ18</strain>
    </source>
</reference>
<dbReference type="RefSeq" id="WP_105958884.1">
    <property type="nucleotide sequence ID" value="NZ_PVNS01000006.1"/>
</dbReference>
<feature type="signal peptide" evidence="5">
    <location>
        <begin position="1"/>
        <end position="20"/>
    </location>
</feature>
<dbReference type="InterPro" id="IPR051202">
    <property type="entry name" value="Peptidase_C40"/>
</dbReference>
<dbReference type="GO" id="GO:0006508">
    <property type="term" value="P:proteolysis"/>
    <property type="evidence" value="ECO:0007669"/>
    <property type="project" value="UniProtKB-KW"/>
</dbReference>
<evidence type="ECO:0000256" key="1">
    <source>
        <dbReference type="ARBA" id="ARBA00007074"/>
    </source>
</evidence>
<dbReference type="GO" id="GO:0008234">
    <property type="term" value="F:cysteine-type peptidase activity"/>
    <property type="evidence" value="ECO:0007669"/>
    <property type="project" value="UniProtKB-KW"/>
</dbReference>
<evidence type="ECO:0000313" key="7">
    <source>
        <dbReference type="EMBL" id="PRO65788.1"/>
    </source>
</evidence>
<gene>
    <name evidence="7" type="ORF">C6I21_07780</name>
</gene>
<keyword evidence="5" id="KW-0732">Signal</keyword>
<proteinExistence type="inferred from homology"/>
<evidence type="ECO:0000256" key="3">
    <source>
        <dbReference type="ARBA" id="ARBA00022801"/>
    </source>
</evidence>
<feature type="domain" description="NlpC/P60" evidence="6">
    <location>
        <begin position="33"/>
        <end position="155"/>
    </location>
</feature>
<accession>A0A2P6MHR7</accession>
<keyword evidence="8" id="KW-1185">Reference proteome</keyword>